<dbReference type="InterPro" id="IPR055933">
    <property type="entry name" value="DUF7511"/>
</dbReference>
<dbReference type="EMBL" id="WUYX01000027">
    <property type="protein sequence ID" value="MXV62009.1"/>
    <property type="molecule type" value="Genomic_DNA"/>
</dbReference>
<dbReference type="OrthoDB" id="186853at2157"/>
<feature type="domain" description="DUF7511" evidence="2">
    <location>
        <begin position="28"/>
        <end position="70"/>
    </location>
</feature>
<evidence type="ECO:0000259" key="2">
    <source>
        <dbReference type="Pfam" id="PF24351"/>
    </source>
</evidence>
<evidence type="ECO:0000313" key="3">
    <source>
        <dbReference type="EMBL" id="MXV62009.1"/>
    </source>
</evidence>
<sequence>MTRQDSNDDVTEAGSPPAVKQPAPECLAIVEPTDSEPDLCTIYSIASEDSLVTAWISAREGSYCTLEDAR</sequence>
<comment type="caution">
    <text evidence="3">The sequence shown here is derived from an EMBL/GenBank/DDBJ whole genome shotgun (WGS) entry which is preliminary data.</text>
</comment>
<gene>
    <name evidence="3" type="ORF">GS429_08040</name>
</gene>
<evidence type="ECO:0000313" key="4">
    <source>
        <dbReference type="Proteomes" id="UP000434101"/>
    </source>
</evidence>
<evidence type="ECO:0000256" key="1">
    <source>
        <dbReference type="SAM" id="MobiDB-lite"/>
    </source>
</evidence>
<reference evidence="3 4" key="1">
    <citation type="submission" date="2020-01" db="EMBL/GenBank/DDBJ databases">
        <title>Natronorubrum sp. JWXQ-INN 674 isolated from Inner Mongolia Autonomous Region of China.</title>
        <authorList>
            <person name="Xue Q."/>
        </authorList>
    </citation>
    <scope>NUCLEOTIDE SEQUENCE [LARGE SCALE GENOMIC DNA]</scope>
    <source>
        <strain evidence="3 4">JWXQ-INN-674</strain>
    </source>
</reference>
<proteinExistence type="predicted"/>
<dbReference type="Pfam" id="PF24351">
    <property type="entry name" value="DUF7511"/>
    <property type="match status" value="1"/>
</dbReference>
<protein>
    <recommendedName>
        <fullName evidence="2">DUF7511 domain-containing protein</fullName>
    </recommendedName>
</protein>
<accession>A0A6B0VN68</accession>
<keyword evidence="4" id="KW-1185">Reference proteome</keyword>
<name>A0A6B0VN68_9EURY</name>
<dbReference type="AlphaFoldDB" id="A0A6B0VN68"/>
<dbReference type="Proteomes" id="UP000434101">
    <property type="component" value="Unassembled WGS sequence"/>
</dbReference>
<feature type="region of interest" description="Disordered" evidence="1">
    <location>
        <begin position="1"/>
        <end position="25"/>
    </location>
</feature>
<dbReference type="RefSeq" id="WP_160064383.1">
    <property type="nucleotide sequence ID" value="NZ_WUYX01000027.1"/>
</dbReference>
<organism evidence="3 4">
    <name type="scientific">Natronorubrum halalkaliphilum</name>
    <dbReference type="NCBI Taxonomy" id="2691917"/>
    <lineage>
        <taxon>Archaea</taxon>
        <taxon>Methanobacteriati</taxon>
        <taxon>Methanobacteriota</taxon>
        <taxon>Stenosarchaea group</taxon>
        <taxon>Halobacteria</taxon>
        <taxon>Halobacteriales</taxon>
        <taxon>Natrialbaceae</taxon>
        <taxon>Natronorubrum</taxon>
    </lineage>
</organism>